<name>A0A4Y8RGI4_9HYPH</name>
<comment type="caution">
    <text evidence="1">The sequence shown here is derived from an EMBL/GenBank/DDBJ whole genome shotgun (WGS) entry which is preliminary data.</text>
</comment>
<dbReference type="Gene3D" id="3.55.50.10">
    <property type="entry name" value="Baseplate protein-like domains"/>
    <property type="match status" value="1"/>
</dbReference>
<proteinExistence type="predicted"/>
<dbReference type="Pfam" id="PF05954">
    <property type="entry name" value="Phage_GPD"/>
    <property type="match status" value="1"/>
</dbReference>
<dbReference type="SUPFAM" id="SSF69279">
    <property type="entry name" value="Phage tail proteins"/>
    <property type="match status" value="1"/>
</dbReference>
<organism evidence="1 2">
    <name type="scientific">Jiella endophytica</name>
    <dbReference type="NCBI Taxonomy" id="2558362"/>
    <lineage>
        <taxon>Bacteria</taxon>
        <taxon>Pseudomonadati</taxon>
        <taxon>Pseudomonadota</taxon>
        <taxon>Alphaproteobacteria</taxon>
        <taxon>Hyphomicrobiales</taxon>
        <taxon>Aurantimonadaceae</taxon>
        <taxon>Jiella</taxon>
    </lineage>
</organism>
<protein>
    <submittedName>
        <fullName evidence="1">Late control protein D</fullName>
    </submittedName>
</protein>
<keyword evidence="2" id="KW-1185">Reference proteome</keyword>
<dbReference type="EMBL" id="SOZD01000005">
    <property type="protein sequence ID" value="TFF20833.1"/>
    <property type="molecule type" value="Genomic_DNA"/>
</dbReference>
<dbReference type="OrthoDB" id="4070623at2"/>
<evidence type="ECO:0000313" key="1">
    <source>
        <dbReference type="EMBL" id="TFF20833.1"/>
    </source>
</evidence>
<sequence>MTPSCRITVDGQPVSGVFQSRIISCEVTDKEGVSSDTCSIVLNDWPCAAIPRTGAIIRIWMGYGVAGMAYMGAYTAEEIEVEILPYRMAITGKAAEMRGKTKQHRERHWDDKTVEEVVSEIAGEHGLTPKIDPEIGKHKYEWLGQLNESDIHFVERITERLGGFFSVKDGNLVIAKKGAGAAPSGAALTPIVITPAILTPGSARIRFSDRTQYKSVKASYTDRKKGEKVDVEEESDAKGEAVYRLSEQYADETEAKKAAKSKAGDLLRRQATFSCQIIGNPAARAGAPLTFAGCRPGVDGLPFLIGTATHAYSKSGYTTSLDGDSQKGQTAA</sequence>
<dbReference type="AlphaFoldDB" id="A0A4Y8RGI4"/>
<gene>
    <name evidence="1" type="ORF">E3C22_18265</name>
</gene>
<accession>A0A4Y8RGI4</accession>
<dbReference type="Gene3D" id="2.30.110.50">
    <property type="match status" value="1"/>
</dbReference>
<reference evidence="1 2" key="1">
    <citation type="submission" date="2019-03" db="EMBL/GenBank/DDBJ databases">
        <title>Jiella endophytica sp. nov., a novel endophytic bacterium isolated from root of Ficus microcarpa Linn. f.</title>
        <authorList>
            <person name="Tuo L."/>
        </authorList>
    </citation>
    <scope>NUCLEOTIDE SEQUENCE [LARGE SCALE GENOMIC DNA]</scope>
    <source>
        <strain evidence="1 2">CBS5Q-3</strain>
    </source>
</reference>
<evidence type="ECO:0000313" key="2">
    <source>
        <dbReference type="Proteomes" id="UP000298179"/>
    </source>
</evidence>
<dbReference type="Gene3D" id="4.10.220.110">
    <property type="match status" value="1"/>
</dbReference>
<dbReference type="RefSeq" id="WP_134763308.1">
    <property type="nucleotide sequence ID" value="NZ_SOZD01000005.1"/>
</dbReference>
<dbReference type="Proteomes" id="UP000298179">
    <property type="component" value="Unassembled WGS sequence"/>
</dbReference>